<organism evidence="8 9">
    <name type="scientific">Frankliniella occidentalis</name>
    <name type="common">Western flower thrips</name>
    <name type="synonym">Euthrips occidentalis</name>
    <dbReference type="NCBI Taxonomy" id="133901"/>
    <lineage>
        <taxon>Eukaryota</taxon>
        <taxon>Metazoa</taxon>
        <taxon>Ecdysozoa</taxon>
        <taxon>Arthropoda</taxon>
        <taxon>Hexapoda</taxon>
        <taxon>Insecta</taxon>
        <taxon>Pterygota</taxon>
        <taxon>Neoptera</taxon>
        <taxon>Paraneoptera</taxon>
        <taxon>Thysanoptera</taxon>
        <taxon>Terebrantia</taxon>
        <taxon>Thripoidea</taxon>
        <taxon>Thripidae</taxon>
        <taxon>Frankliniella</taxon>
    </lineage>
</organism>
<keyword evidence="5 7" id="KW-0472">Membrane</keyword>
<keyword evidence="8" id="KW-1185">Reference proteome</keyword>
<dbReference type="OrthoDB" id="8188647at2759"/>
<comment type="subcellular location">
    <subcellularLocation>
        <location evidence="1">Membrane</location>
        <topology evidence="1">Multi-pass membrane protein</topology>
    </subcellularLocation>
</comment>
<evidence type="ECO:0000256" key="5">
    <source>
        <dbReference type="ARBA" id="ARBA00023136"/>
    </source>
</evidence>
<dbReference type="GO" id="GO:0016020">
    <property type="term" value="C:membrane"/>
    <property type="evidence" value="ECO:0007669"/>
    <property type="project" value="UniProtKB-SubCell"/>
</dbReference>
<dbReference type="InterPro" id="IPR008795">
    <property type="entry name" value="Prominin"/>
</dbReference>
<dbReference type="AlphaFoldDB" id="A0A9C6XCS4"/>
<keyword evidence="3 7" id="KW-0812">Transmembrane</keyword>
<protein>
    <submittedName>
        <fullName evidence="9">Prominin-2</fullName>
    </submittedName>
</protein>
<dbReference type="PANTHER" id="PTHR22730:SF1">
    <property type="entry name" value="PROMININ-LIKE PROTEIN"/>
    <property type="match status" value="1"/>
</dbReference>
<gene>
    <name evidence="9" type="primary">LOC113204247</name>
</gene>
<keyword evidence="4 7" id="KW-1133">Transmembrane helix</keyword>
<evidence type="ECO:0000313" key="9">
    <source>
        <dbReference type="RefSeq" id="XP_052132759.1"/>
    </source>
</evidence>
<name>A0A9C6XCS4_FRAOC</name>
<accession>A0A9C6XCS4</accession>
<dbReference type="KEGG" id="foc:113204247"/>
<keyword evidence="6" id="KW-0325">Glycoprotein</keyword>
<evidence type="ECO:0000256" key="4">
    <source>
        <dbReference type="ARBA" id="ARBA00022989"/>
    </source>
</evidence>
<dbReference type="GeneID" id="113204247"/>
<evidence type="ECO:0000256" key="3">
    <source>
        <dbReference type="ARBA" id="ARBA00022692"/>
    </source>
</evidence>
<feature type="transmembrane region" description="Helical" evidence="7">
    <location>
        <begin position="364"/>
        <end position="386"/>
    </location>
</feature>
<comment type="similarity">
    <text evidence="2">Belongs to the prominin family.</text>
</comment>
<sequence length="429" mass="46057">MDLADARARALELTDLAQEIDSWRWTASVGATMLVMMPTVLLLGSAVCLCYGPSERAGPPLLSAVVLSGLVLAPLWLGALAVLLVAGHADVFVCRPLRSGPDYAALSRALDPGTLARLLYPNKSVALPIKDVLRGCRYDGGAYSVLGLRWATDLEEATDPGGWTDVEQQLAQVRPDLTHLQLLTPELQADLKALLDATMANLTAHRLLVSGGVTGKDLSALADQMESVANQIGDVATASRVETLASRTRRVLSTHVQPLAVKKENLVYQLTTLEVELAPLQRQVNQSLSHLKTIQYFVDKQGTTMADQKAGQFRARILGYLQQARDHVVSGLRARVARCGPLWSSFHALSTLLCRHAMDPLNGLWASLTLSLLLLLATTAPALRLVRSRINSRFRGPGPGPHPGAHIAPSPSACRGAWLTPGTAAPDGW</sequence>
<dbReference type="Pfam" id="PF05478">
    <property type="entry name" value="Prominin"/>
    <property type="match status" value="1"/>
</dbReference>
<reference evidence="9" key="1">
    <citation type="submission" date="2025-08" db="UniProtKB">
        <authorList>
            <consortium name="RefSeq"/>
        </authorList>
    </citation>
    <scope>IDENTIFICATION</scope>
    <source>
        <tissue evidence="9">Whole organism</tissue>
    </source>
</reference>
<dbReference type="PANTHER" id="PTHR22730">
    <property type="entry name" value="PROMININ PROM PROTEIN"/>
    <property type="match status" value="1"/>
</dbReference>
<evidence type="ECO:0000256" key="6">
    <source>
        <dbReference type="ARBA" id="ARBA00023180"/>
    </source>
</evidence>
<evidence type="ECO:0000256" key="2">
    <source>
        <dbReference type="ARBA" id="ARBA00006058"/>
    </source>
</evidence>
<dbReference type="Proteomes" id="UP000504606">
    <property type="component" value="Unplaced"/>
</dbReference>
<evidence type="ECO:0000256" key="1">
    <source>
        <dbReference type="ARBA" id="ARBA00004141"/>
    </source>
</evidence>
<feature type="transmembrane region" description="Helical" evidence="7">
    <location>
        <begin position="31"/>
        <end position="52"/>
    </location>
</feature>
<proteinExistence type="inferred from homology"/>
<evidence type="ECO:0000256" key="7">
    <source>
        <dbReference type="SAM" id="Phobius"/>
    </source>
</evidence>
<evidence type="ECO:0000313" key="8">
    <source>
        <dbReference type="Proteomes" id="UP000504606"/>
    </source>
</evidence>
<feature type="transmembrane region" description="Helical" evidence="7">
    <location>
        <begin position="64"/>
        <end position="86"/>
    </location>
</feature>
<dbReference type="RefSeq" id="XP_052132759.1">
    <property type="nucleotide sequence ID" value="XM_052276799.1"/>
</dbReference>